<proteinExistence type="predicted"/>
<dbReference type="Proteomes" id="UP000747542">
    <property type="component" value="Unassembled WGS sequence"/>
</dbReference>
<feature type="signal peptide" evidence="2">
    <location>
        <begin position="1"/>
        <end position="19"/>
    </location>
</feature>
<keyword evidence="2" id="KW-0732">Signal</keyword>
<dbReference type="EMBL" id="JAHLQT010018693">
    <property type="protein sequence ID" value="KAG7168832.1"/>
    <property type="molecule type" value="Genomic_DNA"/>
</dbReference>
<evidence type="ECO:0000313" key="3">
    <source>
        <dbReference type="EMBL" id="KAG7168832.1"/>
    </source>
</evidence>
<feature type="region of interest" description="Disordered" evidence="1">
    <location>
        <begin position="120"/>
        <end position="148"/>
    </location>
</feature>
<accession>A0A8J5MZB1</accession>
<organism evidence="3 4">
    <name type="scientific">Homarus americanus</name>
    <name type="common">American lobster</name>
    <dbReference type="NCBI Taxonomy" id="6706"/>
    <lineage>
        <taxon>Eukaryota</taxon>
        <taxon>Metazoa</taxon>
        <taxon>Ecdysozoa</taxon>
        <taxon>Arthropoda</taxon>
        <taxon>Crustacea</taxon>
        <taxon>Multicrustacea</taxon>
        <taxon>Malacostraca</taxon>
        <taxon>Eumalacostraca</taxon>
        <taxon>Eucarida</taxon>
        <taxon>Decapoda</taxon>
        <taxon>Pleocyemata</taxon>
        <taxon>Astacidea</taxon>
        <taxon>Nephropoidea</taxon>
        <taxon>Nephropidae</taxon>
        <taxon>Homarus</taxon>
    </lineage>
</organism>
<gene>
    <name evidence="3" type="ORF">Hamer_G021564</name>
</gene>
<feature type="compositionally biased region" description="Polar residues" evidence="1">
    <location>
        <begin position="120"/>
        <end position="133"/>
    </location>
</feature>
<name>A0A8J5MZB1_HOMAM</name>
<keyword evidence="4" id="KW-1185">Reference proteome</keyword>
<feature type="region of interest" description="Disordered" evidence="1">
    <location>
        <begin position="43"/>
        <end position="65"/>
    </location>
</feature>
<protein>
    <submittedName>
        <fullName evidence="3">Uncharacterized protein</fullName>
    </submittedName>
</protein>
<feature type="chain" id="PRO_5035183188" evidence="2">
    <location>
        <begin position="20"/>
        <end position="148"/>
    </location>
</feature>
<evidence type="ECO:0000256" key="1">
    <source>
        <dbReference type="SAM" id="MobiDB-lite"/>
    </source>
</evidence>
<sequence length="148" mass="16667">MKFSFLIFLVAITRELSEAQLLQKHEVVCCCSFTSPFVSEDQVENAESPANSAQTVSPSPENLPDREEDVKDLLLRLKDFLSGKMILCQCPCRKSGRDQDNTDSSSLISAAVRNWLWGPQTRNKTASTKNKTYQAKGKKHWLKNEGKT</sequence>
<comment type="caution">
    <text evidence="3">The sequence shown here is derived from an EMBL/GenBank/DDBJ whole genome shotgun (WGS) entry which is preliminary data.</text>
</comment>
<evidence type="ECO:0000313" key="4">
    <source>
        <dbReference type="Proteomes" id="UP000747542"/>
    </source>
</evidence>
<feature type="compositionally biased region" description="Polar residues" evidence="1">
    <location>
        <begin position="48"/>
        <end position="60"/>
    </location>
</feature>
<dbReference type="AlphaFoldDB" id="A0A8J5MZB1"/>
<evidence type="ECO:0000256" key="2">
    <source>
        <dbReference type="SAM" id="SignalP"/>
    </source>
</evidence>
<reference evidence="3" key="1">
    <citation type="journal article" date="2021" name="Sci. Adv.">
        <title>The American lobster genome reveals insights on longevity, neural, and immune adaptations.</title>
        <authorList>
            <person name="Polinski J.M."/>
            <person name="Zimin A.V."/>
            <person name="Clark K.F."/>
            <person name="Kohn A.B."/>
            <person name="Sadowski N."/>
            <person name="Timp W."/>
            <person name="Ptitsyn A."/>
            <person name="Khanna P."/>
            <person name="Romanova D.Y."/>
            <person name="Williams P."/>
            <person name="Greenwood S.J."/>
            <person name="Moroz L.L."/>
            <person name="Walt D.R."/>
            <person name="Bodnar A.G."/>
        </authorList>
    </citation>
    <scope>NUCLEOTIDE SEQUENCE</scope>
    <source>
        <strain evidence="3">GMGI-L3</strain>
    </source>
</reference>